<dbReference type="InterPro" id="IPR011008">
    <property type="entry name" value="Dimeric_a/b-barrel"/>
</dbReference>
<dbReference type="EMBL" id="CAAJGR010000025">
    <property type="protein sequence ID" value="VHO06218.1"/>
    <property type="molecule type" value="Genomic_DNA"/>
</dbReference>
<evidence type="ECO:0000259" key="1">
    <source>
        <dbReference type="Pfam" id="PF03992"/>
    </source>
</evidence>
<sequence length="132" mass="15124">MHWDKKLTAEPEQQTLVMAVTHVKLGKNSGDNQKFWHGTYQVLDSLTQYEGYLGHKVRRSLSGREAWTLTLWQNEADLKQFVKSTVHDAAAKEGFLAVSAARSFHLTTSRSALQTEWRDIETLMDEYGSSMY</sequence>
<dbReference type="Pfam" id="PF03992">
    <property type="entry name" value="ABM"/>
    <property type="match status" value="1"/>
</dbReference>
<feature type="domain" description="ABM" evidence="1">
    <location>
        <begin position="41"/>
        <end position="92"/>
    </location>
</feature>
<dbReference type="SUPFAM" id="SSF54909">
    <property type="entry name" value="Dimeric alpha+beta barrel"/>
    <property type="match status" value="1"/>
</dbReference>
<protein>
    <recommendedName>
        <fullName evidence="1">ABM domain-containing protein</fullName>
    </recommendedName>
</protein>
<accession>A0A486XWN8</accession>
<evidence type="ECO:0000313" key="2">
    <source>
        <dbReference type="EMBL" id="VHO06218.1"/>
    </source>
</evidence>
<gene>
    <name evidence="2" type="ORF">BAL341_3254</name>
</gene>
<proteinExistence type="predicted"/>
<reference evidence="2" key="1">
    <citation type="submission" date="2019-04" db="EMBL/GenBank/DDBJ databases">
        <authorList>
            <person name="Brambilla D."/>
        </authorList>
    </citation>
    <scope>NUCLEOTIDE SEQUENCE</scope>
    <source>
        <strain evidence="2">BAL1</strain>
    </source>
</reference>
<name>A0A486XWN8_9GAMM</name>
<dbReference type="Gene3D" id="3.30.70.100">
    <property type="match status" value="1"/>
</dbReference>
<organism evidence="2">
    <name type="scientific">Rheinheimera sp. BAL341</name>
    <dbReference type="NCBI Taxonomy" id="1708203"/>
    <lineage>
        <taxon>Bacteria</taxon>
        <taxon>Pseudomonadati</taxon>
        <taxon>Pseudomonadota</taxon>
        <taxon>Gammaproteobacteria</taxon>
        <taxon>Chromatiales</taxon>
        <taxon>Chromatiaceae</taxon>
        <taxon>Rheinheimera</taxon>
    </lineage>
</organism>
<dbReference type="AlphaFoldDB" id="A0A486XWN8"/>
<dbReference type="InterPro" id="IPR007138">
    <property type="entry name" value="ABM_dom"/>
</dbReference>